<organism evidence="2 3">
    <name type="scientific">Bagarius yarrelli</name>
    <name type="common">Goonch</name>
    <name type="synonym">Bagrus yarrelli</name>
    <dbReference type="NCBI Taxonomy" id="175774"/>
    <lineage>
        <taxon>Eukaryota</taxon>
        <taxon>Metazoa</taxon>
        <taxon>Chordata</taxon>
        <taxon>Craniata</taxon>
        <taxon>Vertebrata</taxon>
        <taxon>Euteleostomi</taxon>
        <taxon>Actinopterygii</taxon>
        <taxon>Neopterygii</taxon>
        <taxon>Teleostei</taxon>
        <taxon>Ostariophysi</taxon>
        <taxon>Siluriformes</taxon>
        <taxon>Sisoridae</taxon>
        <taxon>Sisorinae</taxon>
        <taxon>Bagarius</taxon>
    </lineage>
</organism>
<reference evidence="2 3" key="1">
    <citation type="journal article" date="2019" name="Genome Biol. Evol.">
        <title>Whole-Genome Sequencing of the Giant Devil Catfish, Bagarius yarrelli.</title>
        <authorList>
            <person name="Jiang W."/>
            <person name="Lv Y."/>
            <person name="Cheng L."/>
            <person name="Yang K."/>
            <person name="Chao B."/>
            <person name="Wang X."/>
            <person name="Li Y."/>
            <person name="Pan X."/>
            <person name="You X."/>
            <person name="Zhang Y."/>
            <person name="Yang J."/>
            <person name="Li J."/>
            <person name="Zhang X."/>
            <person name="Liu S."/>
            <person name="Sun C."/>
            <person name="Yang J."/>
            <person name="Shi Q."/>
        </authorList>
    </citation>
    <scope>NUCLEOTIDE SEQUENCE [LARGE SCALE GENOMIC DNA]</scope>
    <source>
        <strain evidence="2">JWS20170419001</strain>
        <tissue evidence="2">Muscle</tissue>
    </source>
</reference>
<dbReference type="Proteomes" id="UP000319801">
    <property type="component" value="Unassembled WGS sequence"/>
</dbReference>
<feature type="region of interest" description="Disordered" evidence="1">
    <location>
        <begin position="86"/>
        <end position="154"/>
    </location>
</feature>
<protein>
    <submittedName>
        <fullName evidence="2">Zinc finger C3H1 domain-containing protein</fullName>
    </submittedName>
</protein>
<dbReference type="EMBL" id="VCAZ01000219">
    <property type="protein sequence ID" value="TTJ07845.1"/>
    <property type="molecule type" value="Genomic_DNA"/>
</dbReference>
<feature type="compositionally biased region" description="Acidic residues" evidence="1">
    <location>
        <begin position="14"/>
        <end position="27"/>
    </location>
</feature>
<feature type="region of interest" description="Disordered" evidence="1">
    <location>
        <begin position="1"/>
        <end position="73"/>
    </location>
</feature>
<dbReference type="PANTHER" id="PTHR21563">
    <property type="entry name" value="ZINC FINGER C3H1 DOMAIN-CONTAINING PROTEIN"/>
    <property type="match status" value="1"/>
</dbReference>
<dbReference type="AlphaFoldDB" id="A0A556VC80"/>
<feature type="compositionally biased region" description="Basic and acidic residues" evidence="1">
    <location>
        <begin position="215"/>
        <end position="227"/>
    </location>
</feature>
<evidence type="ECO:0000256" key="1">
    <source>
        <dbReference type="SAM" id="MobiDB-lite"/>
    </source>
</evidence>
<feature type="compositionally biased region" description="Polar residues" evidence="1">
    <location>
        <begin position="203"/>
        <end position="214"/>
    </location>
</feature>
<accession>A0A556VC80</accession>
<feature type="region of interest" description="Disordered" evidence="1">
    <location>
        <begin position="254"/>
        <end position="279"/>
    </location>
</feature>
<sequence length="522" mass="57182">MDPVLSCGSPREEGELEDGEICDDEVDEKPRGARPGPGPGRRKPKTSTPRSKPSAAGLGIDFRSPPPLFRAGAMLHAPFPSCAAVPERLEPPSPRSNFWERSHGALNRYRGRTGQSRGDRARGTGRGRNIHRKESPNWKQKQGARAAGRKPMYVSSKVENGVDESFEDLLMKYKQIQLELECIRNQERRALKPGEDSPHTQQEDTPTAQTPQEAESNRQEELEERKAFQAFNLRPLRQKLLTPAERDALNCRSAQGVEPKEAEHNGEAEKSPLPRHKSVVVRLNASDDSDSEMEASGSVQSVFGGLESMIKEARRNRRGETELIFIHVLHRSSVPLQTSQPAPLVPPFNRSPVPLSTTLPCPPSTASPVPFHRSSVPLHRSSVPFIVLCPPFHRSLSPFTLSLPMSPFTALSVPLHRSSRFLSPHRPSVPLSPLPVPLQTAPLSPFNRSLSPSPSLSPFIHRSSVPLSPLFSVPLSTAPLSPSKLPLVPLQPAPTLLFPPSTAPCPLSTAPLSPFNRSPGPP</sequence>
<proteinExistence type="predicted"/>
<dbReference type="InterPro" id="IPR039278">
    <property type="entry name" value="Red1"/>
</dbReference>
<comment type="caution">
    <text evidence="2">The sequence shown here is derived from an EMBL/GenBank/DDBJ whole genome shotgun (WGS) entry which is preliminary data.</text>
</comment>
<dbReference type="OrthoDB" id="1922977at2759"/>
<evidence type="ECO:0000313" key="3">
    <source>
        <dbReference type="Proteomes" id="UP000319801"/>
    </source>
</evidence>
<feature type="compositionally biased region" description="Basic and acidic residues" evidence="1">
    <location>
        <begin position="187"/>
        <end position="202"/>
    </location>
</feature>
<gene>
    <name evidence="2" type="ORF">Baya_15544</name>
</gene>
<feature type="compositionally biased region" description="Basic and acidic residues" evidence="1">
    <location>
        <begin position="258"/>
        <end position="272"/>
    </location>
</feature>
<dbReference type="GO" id="GO:0000178">
    <property type="term" value="C:exosome (RNase complex)"/>
    <property type="evidence" value="ECO:0007669"/>
    <property type="project" value="TreeGrafter"/>
</dbReference>
<name>A0A556VC80_BAGYA</name>
<dbReference type="GO" id="GO:0005634">
    <property type="term" value="C:nucleus"/>
    <property type="evidence" value="ECO:0007669"/>
    <property type="project" value="TreeGrafter"/>
</dbReference>
<feature type="region of interest" description="Disordered" evidence="1">
    <location>
        <begin position="187"/>
        <end position="228"/>
    </location>
</feature>
<dbReference type="PANTHER" id="PTHR21563:SF3">
    <property type="entry name" value="ZINC FINGER C3H1 DOMAIN-CONTAINING PROTEIN"/>
    <property type="match status" value="1"/>
</dbReference>
<keyword evidence="3" id="KW-1185">Reference proteome</keyword>
<evidence type="ECO:0000313" key="2">
    <source>
        <dbReference type="EMBL" id="TTJ07845.1"/>
    </source>
</evidence>